<accession>A0A8T0KD57</accession>
<dbReference type="Proteomes" id="UP000743370">
    <property type="component" value="Unassembled WGS sequence"/>
</dbReference>
<gene>
    <name evidence="1" type="ORF">HKW66_Vig0230770</name>
</gene>
<organism evidence="1 2">
    <name type="scientific">Phaseolus angularis</name>
    <name type="common">Azuki bean</name>
    <name type="synonym">Vigna angularis</name>
    <dbReference type="NCBI Taxonomy" id="3914"/>
    <lineage>
        <taxon>Eukaryota</taxon>
        <taxon>Viridiplantae</taxon>
        <taxon>Streptophyta</taxon>
        <taxon>Embryophyta</taxon>
        <taxon>Tracheophyta</taxon>
        <taxon>Spermatophyta</taxon>
        <taxon>Magnoliopsida</taxon>
        <taxon>eudicotyledons</taxon>
        <taxon>Gunneridae</taxon>
        <taxon>Pentapetalae</taxon>
        <taxon>rosids</taxon>
        <taxon>fabids</taxon>
        <taxon>Fabales</taxon>
        <taxon>Fabaceae</taxon>
        <taxon>Papilionoideae</taxon>
        <taxon>50 kb inversion clade</taxon>
        <taxon>NPAAA clade</taxon>
        <taxon>indigoferoid/millettioid clade</taxon>
        <taxon>Phaseoleae</taxon>
        <taxon>Vigna</taxon>
    </lineage>
</organism>
<comment type="caution">
    <text evidence="1">The sequence shown here is derived from an EMBL/GenBank/DDBJ whole genome shotgun (WGS) entry which is preliminary data.</text>
</comment>
<reference evidence="1 2" key="1">
    <citation type="submission" date="2020-05" db="EMBL/GenBank/DDBJ databases">
        <title>Vigna angularis (adzuki bean) Var. LongXiaoDou No. 4 denovo assembly.</title>
        <authorList>
            <person name="Xiang H."/>
        </authorList>
    </citation>
    <scope>NUCLEOTIDE SEQUENCE [LARGE SCALE GENOMIC DNA]</scope>
    <source>
        <tissue evidence="1">Leaf</tissue>
    </source>
</reference>
<name>A0A8T0KD57_PHAAN</name>
<evidence type="ECO:0000313" key="2">
    <source>
        <dbReference type="Proteomes" id="UP000743370"/>
    </source>
</evidence>
<dbReference type="AlphaFoldDB" id="A0A8T0KD57"/>
<proteinExistence type="predicted"/>
<sequence>MNSQFWDLMWRFGLTKKREKGFLDLDECGLRWVLGGIVYDLQVVFAVELAMKGIMMVSGFSMIAEEDWWWRLKENKM</sequence>
<evidence type="ECO:0000313" key="1">
    <source>
        <dbReference type="EMBL" id="KAG2396802.1"/>
    </source>
</evidence>
<dbReference type="EMBL" id="JABFOF010000005">
    <property type="protein sequence ID" value="KAG2396802.1"/>
    <property type="molecule type" value="Genomic_DNA"/>
</dbReference>
<protein>
    <submittedName>
        <fullName evidence="1">Uncharacterized protein</fullName>
    </submittedName>
</protein>